<keyword evidence="3" id="KW-1185">Reference proteome</keyword>
<accession>A0A1S3H3A9</accession>
<gene>
    <name evidence="4 5 6" type="primary">LOC106151077</name>
</gene>
<evidence type="ECO:0000256" key="1">
    <source>
        <dbReference type="SAM" id="Coils"/>
    </source>
</evidence>
<dbReference type="GO" id="GO:0003700">
    <property type="term" value="F:DNA-binding transcription factor activity"/>
    <property type="evidence" value="ECO:0007669"/>
    <property type="project" value="InterPro"/>
</dbReference>
<dbReference type="PROSITE" id="PS50217">
    <property type="entry name" value="BZIP"/>
    <property type="match status" value="1"/>
</dbReference>
<reference evidence="4 5" key="1">
    <citation type="submission" date="2025-04" db="UniProtKB">
        <authorList>
            <consortium name="RefSeq"/>
        </authorList>
    </citation>
    <scope>IDENTIFICATION</scope>
    <source>
        <tissue evidence="4 5">Gonads</tissue>
    </source>
</reference>
<dbReference type="RefSeq" id="XP_013379620.1">
    <property type="nucleotide sequence ID" value="XM_013524166.1"/>
</dbReference>
<keyword evidence="1" id="KW-0175">Coiled coil</keyword>
<evidence type="ECO:0000313" key="5">
    <source>
        <dbReference type="RefSeq" id="XP_013379619.1"/>
    </source>
</evidence>
<name>A0A1S3H3A9_LINAN</name>
<dbReference type="GeneID" id="106151077"/>
<protein>
    <submittedName>
        <fullName evidence="4 5">Uncharacterized protein LOC106151077</fullName>
    </submittedName>
</protein>
<dbReference type="OrthoDB" id="6606299at2759"/>
<feature type="domain" description="BZIP" evidence="2">
    <location>
        <begin position="173"/>
        <end position="230"/>
    </location>
</feature>
<dbReference type="InterPro" id="IPR004827">
    <property type="entry name" value="bZIP"/>
</dbReference>
<evidence type="ECO:0000259" key="2">
    <source>
        <dbReference type="PROSITE" id="PS50217"/>
    </source>
</evidence>
<dbReference type="STRING" id="7574.A0A1S3H3A9"/>
<sequence length="311" mass="34372">MLSPAYSLDCDDKYSLGSPAGSYSSSTDTGFMEDLDTEQSSQLFPELETSITFDDLVQEDDSHLLHMLPDAPENASIETEKGNNLSDTEETKVDEDFLGYLCDASGIVPEQMQKSEKTVTSTKFTIMPRKAEKRPALSVTTKRTSSNTRVVQVVKATPVQPVDVANIPDILARNRHNAEMAKLNRQKKKAYMQGLESEVQSLRKENEALILKSKRLDEDNVSLQEEVAYLKNVLANQSVLANILQNMDSVKGVTLTSSFTTKRAANLDHDYRKPSKRARTVAPSGGICLHVDKDNVSLEFCPKCALMASGE</sequence>
<evidence type="ECO:0000313" key="3">
    <source>
        <dbReference type="Proteomes" id="UP000085678"/>
    </source>
</evidence>
<dbReference type="Pfam" id="PF07716">
    <property type="entry name" value="bZIP_2"/>
    <property type="match status" value="1"/>
</dbReference>
<organism evidence="3 5">
    <name type="scientific">Lingula anatina</name>
    <name type="common">Brachiopod</name>
    <name type="synonym">Lingula unguis</name>
    <dbReference type="NCBI Taxonomy" id="7574"/>
    <lineage>
        <taxon>Eukaryota</taxon>
        <taxon>Metazoa</taxon>
        <taxon>Spiralia</taxon>
        <taxon>Lophotrochozoa</taxon>
        <taxon>Brachiopoda</taxon>
        <taxon>Linguliformea</taxon>
        <taxon>Lingulata</taxon>
        <taxon>Lingulida</taxon>
        <taxon>Linguloidea</taxon>
        <taxon>Lingulidae</taxon>
        <taxon>Lingula</taxon>
    </lineage>
</organism>
<dbReference type="KEGG" id="lak:106151077"/>
<dbReference type="AlphaFoldDB" id="A0A1S3H3A9"/>
<feature type="coiled-coil region" evidence="1">
    <location>
        <begin position="173"/>
        <end position="226"/>
    </location>
</feature>
<evidence type="ECO:0000313" key="6">
    <source>
        <dbReference type="RefSeq" id="XP_013379620.1"/>
    </source>
</evidence>
<dbReference type="Gene3D" id="1.20.5.170">
    <property type="match status" value="1"/>
</dbReference>
<dbReference type="InterPro" id="IPR046347">
    <property type="entry name" value="bZIP_sf"/>
</dbReference>
<evidence type="ECO:0000313" key="4">
    <source>
        <dbReference type="RefSeq" id="XP_013379617.1"/>
    </source>
</evidence>
<dbReference type="Proteomes" id="UP000085678">
    <property type="component" value="Unplaced"/>
</dbReference>
<dbReference type="RefSeq" id="XP_013379617.1">
    <property type="nucleotide sequence ID" value="XM_013524163.1"/>
</dbReference>
<proteinExistence type="predicted"/>
<dbReference type="RefSeq" id="XP_013379619.1">
    <property type="nucleotide sequence ID" value="XM_013524165.1"/>
</dbReference>
<dbReference type="SUPFAM" id="SSF57959">
    <property type="entry name" value="Leucine zipper domain"/>
    <property type="match status" value="1"/>
</dbReference>